<dbReference type="GO" id="GO:0005794">
    <property type="term" value="C:Golgi apparatus"/>
    <property type="evidence" value="ECO:0007669"/>
    <property type="project" value="TreeGrafter"/>
</dbReference>
<evidence type="ECO:0000313" key="5">
    <source>
        <dbReference type="EMBL" id="VDK67475.1"/>
    </source>
</evidence>
<gene>
    <name evidence="5" type="ORF">NLS_LOCUS114</name>
</gene>
<proteinExistence type="inferred from homology"/>
<evidence type="ECO:0000256" key="2">
    <source>
        <dbReference type="ARBA" id="ARBA00015736"/>
    </source>
</evidence>
<protein>
    <recommendedName>
        <fullName evidence="2">Dymeclin</fullName>
    </recommendedName>
</protein>
<dbReference type="GO" id="GO:0007030">
    <property type="term" value="P:Golgi organization"/>
    <property type="evidence" value="ECO:0007669"/>
    <property type="project" value="TreeGrafter"/>
</dbReference>
<sequence length="274" mass="30847">MGAKISSETSIEENAYLRRFVGLQPISDNDPFWNHFLSFNFFIDSNDSTIFLWQTGNALIILRYICKFLVQRLSEAEFIKVFQADKTYLEKKEASDSDFEEEFDGCCENKVEEFLDTLVDILVDLPSNDSTETIHVEAVKCLMALLSSQLYDDDVMKSNMFYGYLIQGKCSTRSLDLTRALISNYLLRNTPFVIKHEKEPESIVLGLAASVWSAVQIVTGMDDSNSLNNNSNTTPPVSLGSLSVLLLLNLACHQGPGSKLNPYKESLSKFQNSQ</sequence>
<comment type="similarity">
    <text evidence="1">Belongs to the dymeclin family.</text>
</comment>
<dbReference type="PANTHER" id="PTHR12895:SF9">
    <property type="entry name" value="DYMECLIN"/>
    <property type="match status" value="1"/>
</dbReference>
<dbReference type="InterPro" id="IPR019142">
    <property type="entry name" value="Dymeclin"/>
</dbReference>
<keyword evidence="6" id="KW-1185">Reference proteome</keyword>
<evidence type="ECO:0000256" key="1">
    <source>
        <dbReference type="ARBA" id="ARBA00010603"/>
    </source>
</evidence>
<dbReference type="Proteomes" id="UP000277928">
    <property type="component" value="Unassembled WGS sequence"/>
</dbReference>
<accession>A0A3P6SJB8</accession>
<evidence type="ECO:0000256" key="4">
    <source>
        <dbReference type="ARBA" id="ARBA00023288"/>
    </source>
</evidence>
<dbReference type="STRING" id="42156.A0A3P6SJB8"/>
<name>A0A3P6SJB8_LITSI</name>
<evidence type="ECO:0000313" key="6">
    <source>
        <dbReference type="Proteomes" id="UP000277928"/>
    </source>
</evidence>
<dbReference type="Pfam" id="PF09742">
    <property type="entry name" value="Dymeclin"/>
    <property type="match status" value="1"/>
</dbReference>
<feature type="non-terminal residue" evidence="5">
    <location>
        <position position="274"/>
    </location>
</feature>
<dbReference type="PANTHER" id="PTHR12895">
    <property type="entry name" value="DYMECLIN"/>
    <property type="match status" value="1"/>
</dbReference>
<dbReference type="OMA" id="CCTAGCE"/>
<keyword evidence="4" id="KW-0449">Lipoprotein</keyword>
<organism evidence="5 6">
    <name type="scientific">Litomosoides sigmodontis</name>
    <name type="common">Filarial nematode worm</name>
    <dbReference type="NCBI Taxonomy" id="42156"/>
    <lineage>
        <taxon>Eukaryota</taxon>
        <taxon>Metazoa</taxon>
        <taxon>Ecdysozoa</taxon>
        <taxon>Nematoda</taxon>
        <taxon>Chromadorea</taxon>
        <taxon>Rhabditida</taxon>
        <taxon>Spirurina</taxon>
        <taxon>Spiruromorpha</taxon>
        <taxon>Filarioidea</taxon>
        <taxon>Onchocercidae</taxon>
        <taxon>Litomosoides</taxon>
    </lineage>
</organism>
<dbReference type="EMBL" id="UYRX01000003">
    <property type="protein sequence ID" value="VDK67475.1"/>
    <property type="molecule type" value="Genomic_DNA"/>
</dbReference>
<reference evidence="5 6" key="1">
    <citation type="submission" date="2018-08" db="EMBL/GenBank/DDBJ databases">
        <authorList>
            <person name="Laetsch R D."/>
            <person name="Stevens L."/>
            <person name="Kumar S."/>
            <person name="Blaxter L. M."/>
        </authorList>
    </citation>
    <scope>NUCLEOTIDE SEQUENCE [LARGE SCALE GENOMIC DNA]</scope>
</reference>
<evidence type="ECO:0000256" key="3">
    <source>
        <dbReference type="ARBA" id="ARBA00022707"/>
    </source>
</evidence>
<dbReference type="AlphaFoldDB" id="A0A3P6SJB8"/>
<dbReference type="OrthoDB" id="10253409at2759"/>
<keyword evidence="3" id="KW-0519">Myristate</keyword>